<organism evidence="1 2">
    <name type="scientific">Streptomyces natalensis ATCC 27448</name>
    <dbReference type="NCBI Taxonomy" id="1240678"/>
    <lineage>
        <taxon>Bacteria</taxon>
        <taxon>Bacillati</taxon>
        <taxon>Actinomycetota</taxon>
        <taxon>Actinomycetes</taxon>
        <taxon>Kitasatosporales</taxon>
        <taxon>Streptomycetaceae</taxon>
        <taxon>Streptomyces</taxon>
    </lineage>
</organism>
<evidence type="ECO:0000313" key="2">
    <source>
        <dbReference type="Proteomes" id="UP000032458"/>
    </source>
</evidence>
<dbReference type="PATRIC" id="fig|1240678.4.peg.6416"/>
<evidence type="ECO:0000313" key="1">
    <source>
        <dbReference type="EMBL" id="KIZ14940.1"/>
    </source>
</evidence>
<sequence>MACDDDSDIRTALLLASRLAVSAAAGMRYAADFHAEDYASVRESMGPPRVAADFSGLQTRDHYALVQAFRSLPLDAVHSRAEEHERFETAIREMYTAHVYVCDSFGGRDGPSLRMQARAVGPMSPPGAKVAEALAHSRLHLLGWSP</sequence>
<proteinExistence type="predicted"/>
<dbReference type="AlphaFoldDB" id="A0A0D7CGE8"/>
<keyword evidence="2" id="KW-1185">Reference proteome</keyword>
<dbReference type="Proteomes" id="UP000032458">
    <property type="component" value="Unassembled WGS sequence"/>
</dbReference>
<gene>
    <name evidence="1" type="ORF">SNA_29970</name>
</gene>
<accession>A0A0D7CGE8</accession>
<dbReference type="EMBL" id="JRKI01000040">
    <property type="protein sequence ID" value="KIZ14940.1"/>
    <property type="molecule type" value="Genomic_DNA"/>
</dbReference>
<reference evidence="1 2" key="1">
    <citation type="submission" date="2014-09" db="EMBL/GenBank/DDBJ databases">
        <title>Draft genome sequence of Streptomyces natalensis ATCC 27448, producer of the antifungal pimaricin.</title>
        <authorList>
            <person name="Mendes M.V."/>
            <person name="Beites T."/>
            <person name="Pires S."/>
            <person name="Santos C.L."/>
            <person name="Moradas-Ferreira P."/>
        </authorList>
    </citation>
    <scope>NUCLEOTIDE SEQUENCE [LARGE SCALE GENOMIC DNA]</scope>
    <source>
        <strain evidence="1 2">ATCC 27448</strain>
    </source>
</reference>
<protein>
    <submittedName>
        <fullName evidence="1">Uncharacterized protein</fullName>
    </submittedName>
</protein>
<name>A0A0D7CGE8_9ACTN</name>
<comment type="caution">
    <text evidence="1">The sequence shown here is derived from an EMBL/GenBank/DDBJ whole genome shotgun (WGS) entry which is preliminary data.</text>
</comment>